<dbReference type="RefSeq" id="WP_380539391.1">
    <property type="nucleotide sequence ID" value="NZ_JBHFAB010000019.1"/>
</dbReference>
<dbReference type="PANTHER" id="PTHR31642:SF310">
    <property type="entry name" value="FATTY ALCOHOL:CAFFEOYL-COA ACYLTRANSFERASE"/>
    <property type="match status" value="1"/>
</dbReference>
<accession>A0ABV6W114</accession>
<proteinExistence type="predicted"/>
<feature type="region of interest" description="Disordered" evidence="2">
    <location>
        <begin position="1"/>
        <end position="20"/>
    </location>
</feature>
<sequence>MGAWPQLRESRTVRPGGAAGTAAGTVVRCGLMDAMLADLAVSVVYFFREPLDEQRLADGLARALEQIPVFGGRLRTTEAAGGDVLEIVCDGSGVPMDSYDVDETLAEAMSRVTLPGAELVDHVRASEARGGGLPLLTVRLSRLADGGTALGLSWHHALGDVQTFMLLMRAWSAAVEGLRLPEVELVADHDAYLDRVLPPEDCGRPGFRLPGPEEAELLAREVAFSVRANRTVQVYFSEAETERMRQAFIEAAGRKLSTSDVLCAHVVCTIRELDDDAEARELTVPVNVRRPLDLPATVVGNLLSEIHLDCAGGAAPERLAVELREAVEDFTASHLNLRANIRFLEAIGRDRLGDCAPLGFDPARRRLTFSNWSRFGAYEISFGGRRPVFFSPAANLQLPWVSWMVEGFEGTGSLFTVVLPTRLAGRLRSAEGRAALHRHRSDQDPLPPLAEAVRKLA</sequence>
<dbReference type="Pfam" id="PF02458">
    <property type="entry name" value="Transferase"/>
    <property type="match status" value="1"/>
</dbReference>
<keyword evidence="1" id="KW-0808">Transferase</keyword>
<evidence type="ECO:0000256" key="1">
    <source>
        <dbReference type="ARBA" id="ARBA00022679"/>
    </source>
</evidence>
<keyword evidence="3" id="KW-0012">Acyltransferase</keyword>
<name>A0ABV6W114_9ACTN</name>
<gene>
    <name evidence="3" type="ORF">ACEZDE_23990</name>
</gene>
<evidence type="ECO:0000256" key="2">
    <source>
        <dbReference type="SAM" id="MobiDB-lite"/>
    </source>
</evidence>
<dbReference type="SUPFAM" id="SSF52777">
    <property type="entry name" value="CoA-dependent acyltransferases"/>
    <property type="match status" value="1"/>
</dbReference>
<dbReference type="InterPro" id="IPR050317">
    <property type="entry name" value="Plant_Fungal_Acyltransferase"/>
</dbReference>
<dbReference type="GO" id="GO:0016746">
    <property type="term" value="F:acyltransferase activity"/>
    <property type="evidence" value="ECO:0007669"/>
    <property type="project" value="UniProtKB-KW"/>
</dbReference>
<reference evidence="3 4" key="1">
    <citation type="submission" date="2024-09" db="EMBL/GenBank/DDBJ databases">
        <authorList>
            <person name="Lee S.D."/>
        </authorList>
    </citation>
    <scope>NUCLEOTIDE SEQUENCE [LARGE SCALE GENOMIC DNA]</scope>
    <source>
        <strain evidence="3 4">N8-3</strain>
    </source>
</reference>
<dbReference type="Proteomes" id="UP001592531">
    <property type="component" value="Unassembled WGS sequence"/>
</dbReference>
<dbReference type="Gene3D" id="3.30.559.10">
    <property type="entry name" value="Chloramphenicol acetyltransferase-like domain"/>
    <property type="match status" value="2"/>
</dbReference>
<organism evidence="3 4">
    <name type="scientific">Streptacidiphilus cavernicola</name>
    <dbReference type="NCBI Taxonomy" id="3342716"/>
    <lineage>
        <taxon>Bacteria</taxon>
        <taxon>Bacillati</taxon>
        <taxon>Actinomycetota</taxon>
        <taxon>Actinomycetes</taxon>
        <taxon>Kitasatosporales</taxon>
        <taxon>Streptomycetaceae</taxon>
        <taxon>Streptacidiphilus</taxon>
    </lineage>
</organism>
<protein>
    <submittedName>
        <fullName evidence="3">Acyltransferase</fullName>
    </submittedName>
</protein>
<evidence type="ECO:0000313" key="4">
    <source>
        <dbReference type="Proteomes" id="UP001592531"/>
    </source>
</evidence>
<dbReference type="InterPro" id="IPR023213">
    <property type="entry name" value="CAT-like_dom_sf"/>
</dbReference>
<keyword evidence="4" id="KW-1185">Reference proteome</keyword>
<dbReference type="EMBL" id="JBHFAB010000019">
    <property type="protein sequence ID" value="MFC1419672.1"/>
    <property type="molecule type" value="Genomic_DNA"/>
</dbReference>
<dbReference type="PANTHER" id="PTHR31642">
    <property type="entry name" value="TRICHOTHECENE 3-O-ACETYLTRANSFERASE"/>
    <property type="match status" value="1"/>
</dbReference>
<comment type="caution">
    <text evidence="3">The sequence shown here is derived from an EMBL/GenBank/DDBJ whole genome shotgun (WGS) entry which is preliminary data.</text>
</comment>
<evidence type="ECO:0000313" key="3">
    <source>
        <dbReference type="EMBL" id="MFC1419672.1"/>
    </source>
</evidence>